<dbReference type="InterPro" id="IPR010359">
    <property type="entry name" value="IrrE_HExxH"/>
</dbReference>
<name>A0ABT4BHW6_9STAP</name>
<dbReference type="EMBL" id="JANSLD010000007">
    <property type="protein sequence ID" value="MCY1582263.1"/>
    <property type="molecule type" value="Genomic_DNA"/>
</dbReference>
<dbReference type="PANTHER" id="PTHR43236:SF1">
    <property type="entry name" value="BLL7220 PROTEIN"/>
    <property type="match status" value="1"/>
</dbReference>
<organism evidence="2 3">
    <name type="scientific">Staphylococcus pettenkoferi</name>
    <dbReference type="NCBI Taxonomy" id="170573"/>
    <lineage>
        <taxon>Bacteria</taxon>
        <taxon>Bacillati</taxon>
        <taxon>Bacillota</taxon>
        <taxon>Bacilli</taxon>
        <taxon>Bacillales</taxon>
        <taxon>Staphylococcaceae</taxon>
        <taxon>Staphylococcus</taxon>
    </lineage>
</organism>
<proteinExistence type="predicted"/>
<evidence type="ECO:0000313" key="2">
    <source>
        <dbReference type="EMBL" id="MCY1582263.1"/>
    </source>
</evidence>
<reference evidence="2" key="2">
    <citation type="submission" date="2022-08" db="EMBL/GenBank/DDBJ databases">
        <authorList>
            <person name="Magnan C."/>
        </authorList>
    </citation>
    <scope>NUCLEOTIDE SEQUENCE</scope>
    <source>
        <strain evidence="2">NSP012P</strain>
    </source>
</reference>
<dbReference type="Proteomes" id="UP001072952">
    <property type="component" value="Unassembled WGS sequence"/>
</dbReference>
<dbReference type="InterPro" id="IPR052345">
    <property type="entry name" value="Rad_response_metalloprotease"/>
</dbReference>
<comment type="caution">
    <text evidence="2">The sequence shown here is derived from an EMBL/GenBank/DDBJ whole genome shotgun (WGS) entry which is preliminary data.</text>
</comment>
<accession>A0ABT4BHW6</accession>
<keyword evidence="3" id="KW-1185">Reference proteome</keyword>
<protein>
    <submittedName>
        <fullName evidence="2">ImmA/IrrE family metallo-endopeptidase</fullName>
    </submittedName>
</protein>
<dbReference type="PANTHER" id="PTHR43236">
    <property type="entry name" value="ANTITOXIN HIGA1"/>
    <property type="match status" value="1"/>
</dbReference>
<sequence>MIPQKIRKRTNDFCESNKEFNIVDIINDLEKVIENYGIKVLYSNMSLFDEPSSISGYSLVNDDGKPEIVVNVNHVEGRRRFTMAHELGHIILHWNYPNKKLNKEDVNILYRDNSSEDTTNERETEANEFAAQLLLPLEFISNSLPKSINEYDDEEFGKLVSRVSKVFNVTRPFARRQLNKLRVDSNG</sequence>
<feature type="domain" description="IrrE N-terminal-like" evidence="1">
    <location>
        <begin position="34"/>
        <end position="178"/>
    </location>
</feature>
<dbReference type="Gene3D" id="1.10.10.2910">
    <property type="match status" value="1"/>
</dbReference>
<reference evidence="2" key="1">
    <citation type="journal article" date="2022" name="Int. J. Mol. Sci.">
        <title>Phenotypic and Genotypic Virulence Characterisation of Staphylococcus pettenkoferi Strains Isolated from Human Bloodstream and Diabetic Foot Infections.</title>
        <authorList>
            <person name="Magnan C."/>
            <person name="Ahmad-Mansour N."/>
            <person name="Pouget C."/>
            <person name="Morsli M."/>
            <person name="Huc-Brandt S."/>
            <person name="Pantel A."/>
            <person name="Dunyach-Remy C."/>
            <person name="Sotto A."/>
            <person name="Molle V."/>
            <person name="Lavigne J.-P."/>
        </authorList>
    </citation>
    <scope>NUCLEOTIDE SEQUENCE</scope>
    <source>
        <strain evidence="2">NSP012P</strain>
    </source>
</reference>
<evidence type="ECO:0000313" key="3">
    <source>
        <dbReference type="Proteomes" id="UP001072952"/>
    </source>
</evidence>
<dbReference type="Pfam" id="PF06114">
    <property type="entry name" value="Peptidase_M78"/>
    <property type="match status" value="1"/>
</dbReference>
<evidence type="ECO:0000259" key="1">
    <source>
        <dbReference type="Pfam" id="PF06114"/>
    </source>
</evidence>
<dbReference type="RefSeq" id="WP_103370444.1">
    <property type="nucleotide sequence ID" value="NZ_JANSKL010000003.1"/>
</dbReference>
<gene>
    <name evidence="2" type="ORF">NW133_01710</name>
</gene>